<name>A0A401T858_CHIPU</name>
<gene>
    <name evidence="1" type="ORF">chiPu_0023069</name>
</gene>
<proteinExistence type="predicted"/>
<dbReference type="AlphaFoldDB" id="A0A401T858"/>
<keyword evidence="2" id="KW-1185">Reference proteome</keyword>
<dbReference type="Proteomes" id="UP000287033">
    <property type="component" value="Unassembled WGS sequence"/>
</dbReference>
<protein>
    <submittedName>
        <fullName evidence="1">Uncharacterized protein</fullName>
    </submittedName>
</protein>
<sequence length="72" mass="8188">MGTGSRGDWPKPQRRTLYSIGRWGTSVVCPFRLLDALVINQEVGFSDWTGMWAGPRVRFACPLYPTYFLAPH</sequence>
<organism evidence="1 2">
    <name type="scientific">Chiloscyllium punctatum</name>
    <name type="common">Brownbanded bambooshark</name>
    <name type="synonym">Hemiscyllium punctatum</name>
    <dbReference type="NCBI Taxonomy" id="137246"/>
    <lineage>
        <taxon>Eukaryota</taxon>
        <taxon>Metazoa</taxon>
        <taxon>Chordata</taxon>
        <taxon>Craniata</taxon>
        <taxon>Vertebrata</taxon>
        <taxon>Chondrichthyes</taxon>
        <taxon>Elasmobranchii</taxon>
        <taxon>Galeomorphii</taxon>
        <taxon>Galeoidea</taxon>
        <taxon>Orectolobiformes</taxon>
        <taxon>Hemiscylliidae</taxon>
        <taxon>Chiloscyllium</taxon>
    </lineage>
</organism>
<evidence type="ECO:0000313" key="1">
    <source>
        <dbReference type="EMBL" id="GCC38792.1"/>
    </source>
</evidence>
<dbReference type="EMBL" id="BEZZ01015023">
    <property type="protein sequence ID" value="GCC38792.1"/>
    <property type="molecule type" value="Genomic_DNA"/>
</dbReference>
<accession>A0A401T858</accession>
<comment type="caution">
    <text evidence="1">The sequence shown here is derived from an EMBL/GenBank/DDBJ whole genome shotgun (WGS) entry which is preliminary data.</text>
</comment>
<evidence type="ECO:0000313" key="2">
    <source>
        <dbReference type="Proteomes" id="UP000287033"/>
    </source>
</evidence>
<reference evidence="1 2" key="1">
    <citation type="journal article" date="2018" name="Nat. Ecol. Evol.">
        <title>Shark genomes provide insights into elasmobranch evolution and the origin of vertebrates.</title>
        <authorList>
            <person name="Hara Y"/>
            <person name="Yamaguchi K"/>
            <person name="Onimaru K"/>
            <person name="Kadota M"/>
            <person name="Koyanagi M"/>
            <person name="Keeley SD"/>
            <person name="Tatsumi K"/>
            <person name="Tanaka K"/>
            <person name="Motone F"/>
            <person name="Kageyama Y"/>
            <person name="Nozu R"/>
            <person name="Adachi N"/>
            <person name="Nishimura O"/>
            <person name="Nakagawa R"/>
            <person name="Tanegashima C"/>
            <person name="Kiyatake I"/>
            <person name="Matsumoto R"/>
            <person name="Murakumo K"/>
            <person name="Nishida K"/>
            <person name="Terakita A"/>
            <person name="Kuratani S"/>
            <person name="Sato K"/>
            <person name="Hyodo S Kuraku.S."/>
        </authorList>
    </citation>
    <scope>NUCLEOTIDE SEQUENCE [LARGE SCALE GENOMIC DNA]</scope>
</reference>